<keyword evidence="2" id="KW-1185">Reference proteome</keyword>
<evidence type="ECO:0000313" key="2">
    <source>
        <dbReference type="Proteomes" id="UP000499080"/>
    </source>
</evidence>
<comment type="caution">
    <text evidence="1">The sequence shown here is derived from an EMBL/GenBank/DDBJ whole genome shotgun (WGS) entry which is preliminary data.</text>
</comment>
<dbReference type="AlphaFoldDB" id="A0A4Y2IPF9"/>
<accession>A0A4Y2IPF9</accession>
<evidence type="ECO:0000313" key="1">
    <source>
        <dbReference type="EMBL" id="GBM79089.1"/>
    </source>
</evidence>
<proteinExistence type="predicted"/>
<sequence length="138" mass="15450">MDKTIHSLRGNREWFPTGPGKYGISLTMDSPSGRGPPEGPFPWATVRCGTGETPPMSKLDIHDFPIQKCIGGQVQEISSFVRGAVRYSINKSIGMVAKKNLTPERRFLEVLHSLITGQARNTQSLPEQKRIRLKFQKE</sequence>
<gene>
    <name evidence="1" type="ORF">AVEN_88242_1</name>
</gene>
<organism evidence="1 2">
    <name type="scientific">Araneus ventricosus</name>
    <name type="common">Orbweaver spider</name>
    <name type="synonym">Epeira ventricosa</name>
    <dbReference type="NCBI Taxonomy" id="182803"/>
    <lineage>
        <taxon>Eukaryota</taxon>
        <taxon>Metazoa</taxon>
        <taxon>Ecdysozoa</taxon>
        <taxon>Arthropoda</taxon>
        <taxon>Chelicerata</taxon>
        <taxon>Arachnida</taxon>
        <taxon>Araneae</taxon>
        <taxon>Araneomorphae</taxon>
        <taxon>Entelegynae</taxon>
        <taxon>Araneoidea</taxon>
        <taxon>Araneidae</taxon>
        <taxon>Araneus</taxon>
    </lineage>
</organism>
<dbReference type="Proteomes" id="UP000499080">
    <property type="component" value="Unassembled WGS sequence"/>
</dbReference>
<name>A0A4Y2IPF9_ARAVE</name>
<reference evidence="1 2" key="1">
    <citation type="journal article" date="2019" name="Sci. Rep.">
        <title>Orb-weaving spider Araneus ventricosus genome elucidates the spidroin gene catalogue.</title>
        <authorList>
            <person name="Kono N."/>
            <person name="Nakamura H."/>
            <person name="Ohtoshi R."/>
            <person name="Moran D.A.P."/>
            <person name="Shinohara A."/>
            <person name="Yoshida Y."/>
            <person name="Fujiwara M."/>
            <person name="Mori M."/>
            <person name="Tomita M."/>
            <person name="Arakawa K."/>
        </authorList>
    </citation>
    <scope>NUCLEOTIDE SEQUENCE [LARGE SCALE GENOMIC DNA]</scope>
</reference>
<dbReference type="EMBL" id="BGPR01002801">
    <property type="protein sequence ID" value="GBM79089.1"/>
    <property type="molecule type" value="Genomic_DNA"/>
</dbReference>
<protein>
    <submittedName>
        <fullName evidence="1">Uncharacterized protein</fullName>
    </submittedName>
</protein>